<accession>A0A931I7Q9</accession>
<feature type="chain" id="PRO_5039600898" description="Lipoprotein LppI" evidence="1">
    <location>
        <begin position="23"/>
        <end position="230"/>
    </location>
</feature>
<dbReference type="EMBL" id="JADMLG010000002">
    <property type="protein sequence ID" value="MBH0775621.1"/>
    <property type="molecule type" value="Genomic_DNA"/>
</dbReference>
<gene>
    <name evidence="2" type="ORF">IT779_04870</name>
</gene>
<evidence type="ECO:0000313" key="2">
    <source>
        <dbReference type="EMBL" id="MBH0775621.1"/>
    </source>
</evidence>
<name>A0A931I7Q9_9NOCA</name>
<keyword evidence="3" id="KW-1185">Reference proteome</keyword>
<dbReference type="Proteomes" id="UP000655751">
    <property type="component" value="Unassembled WGS sequence"/>
</dbReference>
<proteinExistence type="predicted"/>
<dbReference type="AlphaFoldDB" id="A0A931I7Q9"/>
<sequence length="230" mass="23390">MRIPALAALVLLTCLTAACSSAPDHTSHEAPTSTAAVVGAATTSAAAAVKPAPGNSAALGEVSSWVDSGTQVDSAKFASASTEDGTSSTLVDGDRAFSSPTGKIKCITDGHEGRHSLVCLVDLKNPPAKPSGPQGNWVGGWVEYEGQVLTVGGLHGDPGPFVRGYGEQLAYGSRITVHGTKCRMDSAGLFCVNSQAGTGFRASDAGIVPFGCLSEEATPREVNAGEYYTC</sequence>
<dbReference type="PROSITE" id="PS51257">
    <property type="entry name" value="PROKAR_LIPOPROTEIN"/>
    <property type="match status" value="1"/>
</dbReference>
<evidence type="ECO:0008006" key="4">
    <source>
        <dbReference type="Google" id="ProtNLM"/>
    </source>
</evidence>
<reference evidence="2" key="1">
    <citation type="submission" date="2020-11" db="EMBL/GenBank/DDBJ databases">
        <title>Nocardia NEAU-351.nov., a novel actinomycete isolated from the cow dung.</title>
        <authorList>
            <person name="Zhang X."/>
        </authorList>
    </citation>
    <scope>NUCLEOTIDE SEQUENCE</scope>
    <source>
        <strain evidence="2">NEAU-351</strain>
    </source>
</reference>
<protein>
    <recommendedName>
        <fullName evidence="4">Lipoprotein LppI</fullName>
    </recommendedName>
</protein>
<evidence type="ECO:0000256" key="1">
    <source>
        <dbReference type="SAM" id="SignalP"/>
    </source>
</evidence>
<comment type="caution">
    <text evidence="2">The sequence shown here is derived from an EMBL/GenBank/DDBJ whole genome shotgun (WGS) entry which is preliminary data.</text>
</comment>
<keyword evidence="1" id="KW-0732">Signal</keyword>
<evidence type="ECO:0000313" key="3">
    <source>
        <dbReference type="Proteomes" id="UP000655751"/>
    </source>
</evidence>
<feature type="signal peptide" evidence="1">
    <location>
        <begin position="1"/>
        <end position="22"/>
    </location>
</feature>
<organism evidence="2 3">
    <name type="scientific">Nocardia bovistercoris</name>
    <dbReference type="NCBI Taxonomy" id="2785916"/>
    <lineage>
        <taxon>Bacteria</taxon>
        <taxon>Bacillati</taxon>
        <taxon>Actinomycetota</taxon>
        <taxon>Actinomycetes</taxon>
        <taxon>Mycobacteriales</taxon>
        <taxon>Nocardiaceae</taxon>
        <taxon>Nocardia</taxon>
    </lineage>
</organism>
<dbReference type="RefSeq" id="WP_196147975.1">
    <property type="nucleotide sequence ID" value="NZ_JADMLG010000002.1"/>
</dbReference>